<dbReference type="CDD" id="cd00140">
    <property type="entry name" value="beta_clamp"/>
    <property type="match status" value="1"/>
</dbReference>
<evidence type="ECO:0000256" key="4">
    <source>
        <dbReference type="ARBA" id="ARBA00022490"/>
    </source>
</evidence>
<keyword evidence="8 10" id="KW-0239">DNA-directed DNA polymerase</keyword>
<sequence length="362" mass="39597">MKFTIERDRLNNAVKKAGSVISARPTVSIMGHFLLDVQANHLVITATGLDQMITLTLEANVEQEGKATVSAKILSQLVQRLPNGDVSVSLDERGMVNVVCARNSFSLQSLDPLQFPLEGREESRREFMISTSQLCGNIAKCSYAVSTEEAKAPMTGLLLTITDGTFTTVATDGRRMALVETVIGSDNSLDSDSILPLKAAQELPKVLEGSSDVKVSLGDTHAVFSTDDVVFQTKLLEGNFPNYRMVMPPGFENHVTMPRDEFYAALDRVSQILDKNPAVKLALTPTEVLVSAMNNAEVAESPIPASYEGEGLELSFNASFLIDPLRHLECNKLTLRFNDRLSPTGLYGDEGFLYVIMPLRHN</sequence>
<reference evidence="14 15" key="1">
    <citation type="submission" date="2023-02" db="EMBL/GenBank/DDBJ databases">
        <title>Genome sequence of Lentisphaera profundi SAORIC-696.</title>
        <authorList>
            <person name="Kim e."/>
            <person name="Cho J.-C."/>
            <person name="Choi A."/>
            <person name="Kang I."/>
        </authorList>
    </citation>
    <scope>NUCLEOTIDE SEQUENCE [LARGE SCALE GENOMIC DNA]</scope>
    <source>
        <strain evidence="14 15">SAORIC-696</strain>
    </source>
</reference>
<dbReference type="SMART" id="SM00480">
    <property type="entry name" value="POL3Bc"/>
    <property type="match status" value="1"/>
</dbReference>
<protein>
    <recommendedName>
        <fullName evidence="3 10">Beta sliding clamp</fullName>
    </recommendedName>
</protein>
<evidence type="ECO:0000256" key="5">
    <source>
        <dbReference type="ARBA" id="ARBA00022679"/>
    </source>
</evidence>
<dbReference type="Proteomes" id="UP001214250">
    <property type="component" value="Chromosome 1"/>
</dbReference>
<dbReference type="Gene3D" id="3.10.150.10">
    <property type="entry name" value="DNA Polymerase III, subunit A, domain 2"/>
    <property type="match status" value="1"/>
</dbReference>
<comment type="subcellular location">
    <subcellularLocation>
        <location evidence="1 10">Cytoplasm</location>
    </subcellularLocation>
</comment>
<comment type="subunit">
    <text evidence="10">Forms a ring-shaped head-to-tail homodimer around DNA.</text>
</comment>
<dbReference type="Pfam" id="PF02767">
    <property type="entry name" value="DNA_pol3_beta_2"/>
    <property type="match status" value="1"/>
</dbReference>
<dbReference type="InterPro" id="IPR022634">
    <property type="entry name" value="DNA_polIII_beta_N"/>
</dbReference>
<dbReference type="GO" id="GO:0003887">
    <property type="term" value="F:DNA-directed DNA polymerase activity"/>
    <property type="evidence" value="ECO:0007669"/>
    <property type="project" value="UniProtKB-EC"/>
</dbReference>
<keyword evidence="7 10" id="KW-0235">DNA replication</keyword>
<keyword evidence="4 10" id="KW-0963">Cytoplasm</keyword>
<dbReference type="Pfam" id="PF00712">
    <property type="entry name" value="DNA_pol3_beta"/>
    <property type="match status" value="1"/>
</dbReference>
<dbReference type="Gene3D" id="3.70.10.10">
    <property type="match status" value="1"/>
</dbReference>
<dbReference type="InterPro" id="IPR022637">
    <property type="entry name" value="DNA_polIII_beta_cen"/>
</dbReference>
<keyword evidence="9" id="KW-0238">DNA-binding</keyword>
<comment type="function">
    <text evidence="10">Confers DNA tethering and processivity to DNA polymerases and other proteins. Acts as a clamp, forming a ring around DNA (a reaction catalyzed by the clamp-loading complex) which diffuses in an ATP-independent manner freely and bidirectionally along dsDNA. Initially characterized for its ability to contact the catalytic subunit of DNA polymerase III (Pol III), a complex, multichain enzyme responsible for most of the replicative synthesis in bacteria; Pol III exhibits 3'-5' exonuclease proofreading activity. The beta chain is required for initiation of replication as well as for processivity of DNA replication.</text>
</comment>
<evidence type="ECO:0000313" key="15">
    <source>
        <dbReference type="Proteomes" id="UP001214250"/>
    </source>
</evidence>
<proteinExistence type="inferred from homology"/>
<keyword evidence="15" id="KW-1185">Reference proteome</keyword>
<comment type="similarity">
    <text evidence="2 10">Belongs to the beta sliding clamp family.</text>
</comment>
<keyword evidence="5 10" id="KW-0808">Transferase</keyword>
<dbReference type="NCBIfam" id="TIGR00663">
    <property type="entry name" value="dnan"/>
    <property type="match status" value="1"/>
</dbReference>
<keyword evidence="6 10" id="KW-0548">Nucleotidyltransferase</keyword>
<dbReference type="RefSeq" id="WP_274150215.1">
    <property type="nucleotide sequence ID" value="NZ_CP117811.1"/>
</dbReference>
<dbReference type="InterPro" id="IPR022635">
    <property type="entry name" value="DNA_polIII_beta_C"/>
</dbReference>
<feature type="domain" description="DNA polymerase III beta sliding clamp C-terminal" evidence="13">
    <location>
        <begin position="245"/>
        <end position="360"/>
    </location>
</feature>
<evidence type="ECO:0000256" key="3">
    <source>
        <dbReference type="ARBA" id="ARBA00021035"/>
    </source>
</evidence>
<dbReference type="PANTHER" id="PTHR30478:SF0">
    <property type="entry name" value="BETA SLIDING CLAMP"/>
    <property type="match status" value="1"/>
</dbReference>
<feature type="domain" description="DNA polymerase III beta sliding clamp central" evidence="12">
    <location>
        <begin position="129"/>
        <end position="242"/>
    </location>
</feature>
<evidence type="ECO:0000259" key="13">
    <source>
        <dbReference type="Pfam" id="PF02768"/>
    </source>
</evidence>
<dbReference type="InterPro" id="IPR046938">
    <property type="entry name" value="DNA_clamp_sf"/>
</dbReference>
<feature type="domain" description="DNA polymerase III beta sliding clamp N-terminal" evidence="11">
    <location>
        <begin position="1"/>
        <end position="116"/>
    </location>
</feature>
<evidence type="ECO:0000256" key="2">
    <source>
        <dbReference type="ARBA" id="ARBA00010752"/>
    </source>
</evidence>
<evidence type="ECO:0000256" key="8">
    <source>
        <dbReference type="ARBA" id="ARBA00022932"/>
    </source>
</evidence>
<accession>A0ABY7VVQ7</accession>
<evidence type="ECO:0000256" key="1">
    <source>
        <dbReference type="ARBA" id="ARBA00004496"/>
    </source>
</evidence>
<dbReference type="PIRSF" id="PIRSF000804">
    <property type="entry name" value="DNA_pol_III_b"/>
    <property type="match status" value="1"/>
</dbReference>
<evidence type="ECO:0000259" key="12">
    <source>
        <dbReference type="Pfam" id="PF02767"/>
    </source>
</evidence>
<evidence type="ECO:0000256" key="6">
    <source>
        <dbReference type="ARBA" id="ARBA00022695"/>
    </source>
</evidence>
<dbReference type="SUPFAM" id="SSF55979">
    <property type="entry name" value="DNA clamp"/>
    <property type="match status" value="3"/>
</dbReference>
<gene>
    <name evidence="14" type="primary">dnaN</name>
    <name evidence="14" type="ORF">PQO03_10525</name>
</gene>
<evidence type="ECO:0000256" key="7">
    <source>
        <dbReference type="ARBA" id="ARBA00022705"/>
    </source>
</evidence>
<evidence type="ECO:0000259" key="11">
    <source>
        <dbReference type="Pfam" id="PF00712"/>
    </source>
</evidence>
<evidence type="ECO:0000313" key="14">
    <source>
        <dbReference type="EMBL" id="WDE96148.1"/>
    </source>
</evidence>
<organism evidence="14 15">
    <name type="scientific">Lentisphaera profundi</name>
    <dbReference type="NCBI Taxonomy" id="1658616"/>
    <lineage>
        <taxon>Bacteria</taxon>
        <taxon>Pseudomonadati</taxon>
        <taxon>Lentisphaerota</taxon>
        <taxon>Lentisphaeria</taxon>
        <taxon>Lentisphaerales</taxon>
        <taxon>Lentisphaeraceae</taxon>
        <taxon>Lentisphaera</taxon>
    </lineage>
</organism>
<evidence type="ECO:0000256" key="10">
    <source>
        <dbReference type="PIRNR" id="PIRNR000804"/>
    </source>
</evidence>
<evidence type="ECO:0000256" key="9">
    <source>
        <dbReference type="ARBA" id="ARBA00023125"/>
    </source>
</evidence>
<dbReference type="Pfam" id="PF02768">
    <property type="entry name" value="DNA_pol3_beta_3"/>
    <property type="match status" value="1"/>
</dbReference>
<dbReference type="InterPro" id="IPR001001">
    <property type="entry name" value="DNA_polIII_beta"/>
</dbReference>
<dbReference type="PANTHER" id="PTHR30478">
    <property type="entry name" value="DNA POLYMERASE III SUBUNIT BETA"/>
    <property type="match status" value="1"/>
</dbReference>
<name>A0ABY7VVQ7_9BACT</name>
<dbReference type="EMBL" id="CP117811">
    <property type="protein sequence ID" value="WDE96148.1"/>
    <property type="molecule type" value="Genomic_DNA"/>
</dbReference>